<name>A0ABY9J352_9ACTN</name>
<dbReference type="EMBL" id="CP120988">
    <property type="protein sequence ID" value="WLQ61329.1"/>
    <property type="molecule type" value="Genomic_DNA"/>
</dbReference>
<sequence length="102" mass="10579">MTTFVITVPGTFVAGITDTSCATLEGRLAEQHTDLSESEGLDLLSVNDDGTFSIRLEVEAADRYQAELDAVGLVSAALQETGFSGEDAPLGTPAVTGIDSDL</sequence>
<evidence type="ECO:0000313" key="1">
    <source>
        <dbReference type="EMBL" id="WLQ61329.1"/>
    </source>
</evidence>
<evidence type="ECO:0000313" key="2">
    <source>
        <dbReference type="Proteomes" id="UP001235744"/>
    </source>
</evidence>
<reference evidence="1 2" key="1">
    <citation type="submission" date="2023-03" db="EMBL/GenBank/DDBJ databases">
        <title>Isolation and description of six Streptomyces strains from soil environments, able to metabolize different microbial glucans.</title>
        <authorList>
            <person name="Widen T."/>
            <person name="Larsbrink J."/>
        </authorList>
    </citation>
    <scope>NUCLEOTIDE SEQUENCE [LARGE SCALE GENOMIC DNA]</scope>
    <source>
        <strain evidence="1 2">Alt2</strain>
    </source>
</reference>
<gene>
    <name evidence="1" type="ORF">P8A19_40510</name>
</gene>
<dbReference type="Proteomes" id="UP001235744">
    <property type="component" value="Chromosome"/>
</dbReference>
<protein>
    <submittedName>
        <fullName evidence="1">Uncharacterized protein</fullName>
    </submittedName>
</protein>
<keyword evidence="2" id="KW-1185">Reference proteome</keyword>
<organism evidence="1 2">
    <name type="scientific">Streptomyces poriferorum</name>
    <dbReference type="NCBI Taxonomy" id="2798799"/>
    <lineage>
        <taxon>Bacteria</taxon>
        <taxon>Bacillati</taxon>
        <taxon>Actinomycetota</taxon>
        <taxon>Actinomycetes</taxon>
        <taxon>Kitasatosporales</taxon>
        <taxon>Streptomycetaceae</taxon>
        <taxon>Streptomyces</taxon>
    </lineage>
</organism>
<proteinExistence type="predicted"/>
<accession>A0ABY9J352</accession>
<dbReference type="RefSeq" id="WP_219571571.1">
    <property type="nucleotide sequence ID" value="NZ_CP120988.1"/>
</dbReference>